<accession>L8J6E7</accession>
<reference evidence="3 4" key="1">
    <citation type="submission" date="2012-12" db="EMBL/GenBank/DDBJ databases">
        <title>Genome Assembly of Photobacterium sp. AK15.</title>
        <authorList>
            <person name="Khatri I."/>
            <person name="Vaidya B."/>
            <person name="Srinivas T.N.R."/>
            <person name="Subramanian S."/>
            <person name="Pinnaka A."/>
        </authorList>
    </citation>
    <scope>NUCLEOTIDE SEQUENCE [LARGE SCALE GENOMIC DNA]</scope>
    <source>
        <strain evidence="3 4">AK15</strain>
    </source>
</reference>
<gene>
    <name evidence="3" type="ORF">C942_02454</name>
</gene>
<dbReference type="GO" id="GO:0016853">
    <property type="term" value="F:isomerase activity"/>
    <property type="evidence" value="ECO:0007669"/>
    <property type="project" value="UniProtKB-KW"/>
</dbReference>
<dbReference type="SUPFAM" id="SSF48208">
    <property type="entry name" value="Six-hairpin glycosidases"/>
    <property type="match status" value="1"/>
</dbReference>
<evidence type="ECO:0000256" key="1">
    <source>
        <dbReference type="ARBA" id="ARBA00008558"/>
    </source>
</evidence>
<dbReference type="GO" id="GO:0005975">
    <property type="term" value="P:carbohydrate metabolic process"/>
    <property type="evidence" value="ECO:0007669"/>
    <property type="project" value="InterPro"/>
</dbReference>
<evidence type="ECO:0000256" key="2">
    <source>
        <dbReference type="ARBA" id="ARBA00023235"/>
    </source>
</evidence>
<sequence length="139" mass="16142">MAVICEFITHHLTDQNHGVRYLSQDSQKGQNPHMHLFEALIVSFELTDNALWLERAKAPYQLFENHFLQQNHMTEFFDAEFKLGPQTGTHIDPGHHYEWIWLLNHYHKLTRTDVSQPSSALPESTATTTKQSIKIGFNV</sequence>
<dbReference type="InterPro" id="IPR012341">
    <property type="entry name" value="6hp_glycosidase-like_sf"/>
</dbReference>
<dbReference type="Gene3D" id="1.50.10.10">
    <property type="match status" value="1"/>
</dbReference>
<dbReference type="InterPro" id="IPR008928">
    <property type="entry name" value="6-hairpin_glycosidase_sf"/>
</dbReference>
<dbReference type="OrthoDB" id="9806359at2"/>
<name>L8J6E7_9GAMM</name>
<comment type="similarity">
    <text evidence="1">Belongs to the N-acylglucosamine 2-epimerase family.</text>
</comment>
<proteinExistence type="inferred from homology"/>
<comment type="caution">
    <text evidence="3">The sequence shown here is derived from an EMBL/GenBank/DDBJ whole genome shotgun (WGS) entry which is preliminary data.</text>
</comment>
<dbReference type="Pfam" id="PF07221">
    <property type="entry name" value="GlcNAc_2-epim"/>
    <property type="match status" value="1"/>
</dbReference>
<organism evidence="3 4">
    <name type="scientific">Photobacterium marinum</name>
    <dbReference type="NCBI Taxonomy" id="1056511"/>
    <lineage>
        <taxon>Bacteria</taxon>
        <taxon>Pseudomonadati</taxon>
        <taxon>Pseudomonadota</taxon>
        <taxon>Gammaproteobacteria</taxon>
        <taxon>Vibrionales</taxon>
        <taxon>Vibrionaceae</taxon>
        <taxon>Photobacterium</taxon>
    </lineage>
</organism>
<dbReference type="InterPro" id="IPR010819">
    <property type="entry name" value="AGE/CE"/>
</dbReference>
<dbReference type="RefSeq" id="WP_007468046.1">
    <property type="nucleotide sequence ID" value="NZ_AMZO01000026.1"/>
</dbReference>
<keyword evidence="4" id="KW-1185">Reference proteome</keyword>
<dbReference type="Proteomes" id="UP000011134">
    <property type="component" value="Unassembled WGS sequence"/>
</dbReference>
<evidence type="ECO:0000313" key="4">
    <source>
        <dbReference type="Proteomes" id="UP000011134"/>
    </source>
</evidence>
<protein>
    <submittedName>
        <fullName evidence="3">Mannose-6-phosphate isomerase</fullName>
    </submittedName>
</protein>
<dbReference type="EMBL" id="AMZO01000026">
    <property type="protein sequence ID" value="ELR64430.1"/>
    <property type="molecule type" value="Genomic_DNA"/>
</dbReference>
<dbReference type="AlphaFoldDB" id="L8J6E7"/>
<keyword evidence="2 3" id="KW-0413">Isomerase</keyword>
<dbReference type="PATRIC" id="fig|1056511.3.peg.3529"/>
<evidence type="ECO:0000313" key="3">
    <source>
        <dbReference type="EMBL" id="ELR64430.1"/>
    </source>
</evidence>